<evidence type="ECO:0000256" key="3">
    <source>
        <dbReference type="SAM" id="Phobius"/>
    </source>
</evidence>
<evidence type="ECO:0000256" key="1">
    <source>
        <dbReference type="ARBA" id="ARBA00004241"/>
    </source>
</evidence>
<protein>
    <submittedName>
        <fullName evidence="4">Prepilin-type N-terminal cleavage/methylation domain-containing protein</fullName>
    </submittedName>
</protein>
<evidence type="ECO:0000313" key="4">
    <source>
        <dbReference type="EMBL" id="MEA3572264.1"/>
    </source>
</evidence>
<dbReference type="EMBL" id="JAYERP010000001">
    <property type="protein sequence ID" value="MEA3572264.1"/>
    <property type="molecule type" value="Genomic_DNA"/>
</dbReference>
<accession>A0ABU5PQQ6</accession>
<keyword evidence="3" id="KW-1133">Transmembrane helix</keyword>
<keyword evidence="3" id="KW-0812">Transmembrane</keyword>
<dbReference type="Pfam" id="PF07963">
    <property type="entry name" value="N_methyl"/>
    <property type="match status" value="1"/>
</dbReference>
<keyword evidence="2" id="KW-0178">Competence</keyword>
<proteinExistence type="predicted"/>
<sequence>MKHRLRLIRREDGITLVELLAALALSGLLVVLVSTVLTTSLFAFGRVNHETQLRNEAITLSSALQTKLRNAVSISGSGTFTQFQAEVVTDALTETTQTLRFQLVGGQLLLNGERFSDERLDLTGTTFSKGPNDLWVNLQVALKNEPKVEPIYLFVSIKLIS</sequence>
<reference evidence="4 5" key="1">
    <citation type="submission" date="2023-12" db="EMBL/GenBank/DDBJ databases">
        <title>Whole genome sequencing of Paenibacillus phoenicis isolated from the Phoenix Mars Lander spacecraft assembly facility.</title>
        <authorList>
            <person name="Garcia A."/>
            <person name="Venkateswaran K."/>
        </authorList>
    </citation>
    <scope>NUCLEOTIDE SEQUENCE [LARGE SCALE GENOMIC DNA]</scope>
    <source>
        <strain evidence="4 5">3PO2SA</strain>
    </source>
</reference>
<keyword evidence="3" id="KW-0472">Membrane</keyword>
<dbReference type="RefSeq" id="WP_009223942.1">
    <property type="nucleotide sequence ID" value="NZ_CBCSKM010000014.1"/>
</dbReference>
<evidence type="ECO:0000313" key="5">
    <source>
        <dbReference type="Proteomes" id="UP001292216"/>
    </source>
</evidence>
<evidence type="ECO:0000256" key="2">
    <source>
        <dbReference type="ARBA" id="ARBA00023287"/>
    </source>
</evidence>
<organism evidence="4 5">
    <name type="scientific">Paenibacillus phoenicis</name>
    <dbReference type="NCBI Taxonomy" id="554117"/>
    <lineage>
        <taxon>Bacteria</taxon>
        <taxon>Bacillati</taxon>
        <taxon>Bacillota</taxon>
        <taxon>Bacilli</taxon>
        <taxon>Bacillales</taxon>
        <taxon>Paenibacillaceae</taxon>
        <taxon>Paenibacillus</taxon>
    </lineage>
</organism>
<comment type="caution">
    <text evidence="4">The sequence shown here is derived from an EMBL/GenBank/DDBJ whole genome shotgun (WGS) entry which is preliminary data.</text>
</comment>
<keyword evidence="5" id="KW-1185">Reference proteome</keyword>
<dbReference type="InterPro" id="IPR012902">
    <property type="entry name" value="N_methyl_site"/>
</dbReference>
<name>A0ABU5PQQ6_9BACL</name>
<comment type="subcellular location">
    <subcellularLocation>
        <location evidence="1">Cell surface</location>
    </subcellularLocation>
</comment>
<feature type="transmembrane region" description="Helical" evidence="3">
    <location>
        <begin position="20"/>
        <end position="44"/>
    </location>
</feature>
<dbReference type="Proteomes" id="UP001292216">
    <property type="component" value="Unassembled WGS sequence"/>
</dbReference>
<gene>
    <name evidence="4" type="ORF">U9M73_20265</name>
</gene>